<gene>
    <name evidence="9" type="ORF">Acor_14160</name>
</gene>
<dbReference type="Proteomes" id="UP000334990">
    <property type="component" value="Unassembled WGS sequence"/>
</dbReference>
<name>A0A5M3VW77_9ACTN</name>
<evidence type="ECO:0000256" key="4">
    <source>
        <dbReference type="ARBA" id="ARBA00022741"/>
    </source>
</evidence>
<dbReference type="PROSITE" id="PS00108">
    <property type="entry name" value="PROTEIN_KINASE_ST"/>
    <property type="match status" value="1"/>
</dbReference>
<dbReference type="PROSITE" id="PS50082">
    <property type="entry name" value="WD_REPEATS_2"/>
    <property type="match status" value="2"/>
</dbReference>
<dbReference type="RefSeq" id="WP_155335769.1">
    <property type="nucleotide sequence ID" value="NZ_BAAABN010000042.1"/>
</dbReference>
<dbReference type="SMART" id="SM00320">
    <property type="entry name" value="WD40"/>
    <property type="match status" value="4"/>
</dbReference>
<proteinExistence type="predicted"/>
<dbReference type="PRINTS" id="PR00320">
    <property type="entry name" value="GPROTEINBRPT"/>
</dbReference>
<feature type="repeat" description="WD" evidence="7">
    <location>
        <begin position="598"/>
        <end position="633"/>
    </location>
</feature>
<evidence type="ECO:0000256" key="7">
    <source>
        <dbReference type="PROSITE-ProRule" id="PRU00221"/>
    </source>
</evidence>
<organism evidence="9 10">
    <name type="scientific">Acrocarpospora corrugata</name>
    <dbReference type="NCBI Taxonomy" id="35763"/>
    <lineage>
        <taxon>Bacteria</taxon>
        <taxon>Bacillati</taxon>
        <taxon>Actinomycetota</taxon>
        <taxon>Actinomycetes</taxon>
        <taxon>Streptosporangiales</taxon>
        <taxon>Streptosporangiaceae</taxon>
        <taxon>Acrocarpospora</taxon>
    </lineage>
</organism>
<dbReference type="InterPro" id="IPR008271">
    <property type="entry name" value="Ser/Thr_kinase_AS"/>
</dbReference>
<evidence type="ECO:0000256" key="2">
    <source>
        <dbReference type="ARBA" id="ARBA00022679"/>
    </source>
</evidence>
<dbReference type="CDD" id="cd14014">
    <property type="entry name" value="STKc_PknB_like"/>
    <property type="match status" value="1"/>
</dbReference>
<keyword evidence="1 7" id="KW-0853">WD repeat</keyword>
<dbReference type="EMBL" id="BLAD01000040">
    <property type="protein sequence ID" value="GER99352.1"/>
    <property type="molecule type" value="Genomic_DNA"/>
</dbReference>
<keyword evidence="4" id="KW-0547">Nucleotide-binding</keyword>
<dbReference type="InterPro" id="IPR011047">
    <property type="entry name" value="Quinoprotein_ADH-like_sf"/>
</dbReference>
<dbReference type="Pfam" id="PF00069">
    <property type="entry name" value="Pkinase"/>
    <property type="match status" value="1"/>
</dbReference>
<dbReference type="SUPFAM" id="SSF56112">
    <property type="entry name" value="Protein kinase-like (PK-like)"/>
    <property type="match status" value="1"/>
</dbReference>
<evidence type="ECO:0000259" key="8">
    <source>
        <dbReference type="PROSITE" id="PS50011"/>
    </source>
</evidence>
<dbReference type="PANTHER" id="PTHR43289:SF34">
    <property type="entry name" value="SERINE_THREONINE-PROTEIN KINASE YBDM-RELATED"/>
    <property type="match status" value="1"/>
</dbReference>
<dbReference type="Gene3D" id="1.10.510.10">
    <property type="entry name" value="Transferase(Phosphotransferase) domain 1"/>
    <property type="match status" value="1"/>
</dbReference>
<dbReference type="SUPFAM" id="SSF50998">
    <property type="entry name" value="Quinoprotein alcohol dehydrogenase-like"/>
    <property type="match status" value="1"/>
</dbReference>
<dbReference type="GO" id="GO:0004674">
    <property type="term" value="F:protein serine/threonine kinase activity"/>
    <property type="evidence" value="ECO:0007669"/>
    <property type="project" value="TreeGrafter"/>
</dbReference>
<dbReference type="AlphaFoldDB" id="A0A5M3VW77"/>
<dbReference type="InterPro" id="IPR000719">
    <property type="entry name" value="Prot_kinase_dom"/>
</dbReference>
<keyword evidence="10" id="KW-1185">Reference proteome</keyword>
<dbReference type="Gene3D" id="3.30.200.20">
    <property type="entry name" value="Phosphorylase Kinase, domain 1"/>
    <property type="match status" value="1"/>
</dbReference>
<feature type="repeat" description="WD" evidence="7">
    <location>
        <begin position="553"/>
        <end position="596"/>
    </location>
</feature>
<dbReference type="Gene3D" id="2.130.10.10">
    <property type="entry name" value="YVTN repeat-like/Quinoprotein amine dehydrogenase"/>
    <property type="match status" value="2"/>
</dbReference>
<evidence type="ECO:0000313" key="10">
    <source>
        <dbReference type="Proteomes" id="UP000334990"/>
    </source>
</evidence>
<dbReference type="OrthoDB" id="951193at2"/>
<dbReference type="InterPro" id="IPR019775">
    <property type="entry name" value="WD40_repeat_CS"/>
</dbReference>
<evidence type="ECO:0000256" key="3">
    <source>
        <dbReference type="ARBA" id="ARBA00022737"/>
    </source>
</evidence>
<sequence length="633" mass="65186">MPPPRPLRPGDPEQLGEYRLTGLIGEGGQGTVFHGETATGTPVAVKVLHARFFERADAERRFFNEVAAARRVAEFCTARVIDADITHARPYIVSEYVDGESLDELVRREGPRDAGALDRLAVGTAAALAAVHRAGIVHRDFKPANVLLGADGPRVIDFGIAQVVDAAGTEASRVQGSPAYMSPEQLAGRRPGPASDVFSWAVTLSFAATGRPAFGNDSIPAVMNRIMHREPDLAEVPARLRGVLRACLAKDPAARPSAAKLLMTLVHLEDEADQPRGRLLPRWALGALAAVTVAAAGAAIAIPLWPRGPAVVPAAVRAAPMALATVGPGFGEPLGTPFAGHTGEVLALATATAGELPVAVSAGRDGTVRLSDVRTGAAVGRARTVGALSISAVALGDLGGRQVLVCGGYGRGLWLSDLVTGRAIGFGGRPGDVLALAVASREGQPVVVTAGQHAVQVIDLATGEVLLAVGGGASDVAMSRMGGREIIVTAALDGMVHRWDARTGEAVGRPFAAPGSRLALAEVNGRPVVVSGAPDNTLRVLDLETGAPVGEPYPGHTDRISAVATTVLDGRPLAVTGSWDGTVRVWDLGSGRPLGGPLSGPEGWVTSVAVTEVDGVPLLVAGSRDGTVRTWRL</sequence>
<dbReference type="InterPro" id="IPR015943">
    <property type="entry name" value="WD40/YVTN_repeat-like_dom_sf"/>
</dbReference>
<protein>
    <recommendedName>
        <fullName evidence="8">Protein kinase domain-containing protein</fullName>
    </recommendedName>
</protein>
<dbReference type="PANTHER" id="PTHR43289">
    <property type="entry name" value="MITOGEN-ACTIVATED PROTEIN KINASE KINASE KINASE 20-RELATED"/>
    <property type="match status" value="1"/>
</dbReference>
<keyword evidence="2" id="KW-0808">Transferase</keyword>
<dbReference type="PROSITE" id="PS50011">
    <property type="entry name" value="PROTEIN_KINASE_DOM"/>
    <property type="match status" value="1"/>
</dbReference>
<keyword evidence="6" id="KW-0067">ATP-binding</keyword>
<dbReference type="GO" id="GO:0005524">
    <property type="term" value="F:ATP binding"/>
    <property type="evidence" value="ECO:0007669"/>
    <property type="project" value="UniProtKB-KW"/>
</dbReference>
<dbReference type="PROSITE" id="PS50294">
    <property type="entry name" value="WD_REPEATS_REGION"/>
    <property type="match status" value="2"/>
</dbReference>
<evidence type="ECO:0000256" key="1">
    <source>
        <dbReference type="ARBA" id="ARBA00022574"/>
    </source>
</evidence>
<dbReference type="PROSITE" id="PS00678">
    <property type="entry name" value="WD_REPEATS_1"/>
    <property type="match status" value="1"/>
</dbReference>
<comment type="caution">
    <text evidence="9">The sequence shown here is derived from an EMBL/GenBank/DDBJ whole genome shotgun (WGS) entry which is preliminary data.</text>
</comment>
<feature type="domain" description="Protein kinase" evidence="8">
    <location>
        <begin position="18"/>
        <end position="268"/>
    </location>
</feature>
<reference evidence="9 10" key="1">
    <citation type="submission" date="2019-10" db="EMBL/GenBank/DDBJ databases">
        <title>Whole genome shotgun sequence of Acrocarpospora corrugata NBRC 13972.</title>
        <authorList>
            <person name="Ichikawa N."/>
            <person name="Kimura A."/>
            <person name="Kitahashi Y."/>
            <person name="Komaki H."/>
            <person name="Oguchi A."/>
        </authorList>
    </citation>
    <scope>NUCLEOTIDE SEQUENCE [LARGE SCALE GENOMIC DNA]</scope>
    <source>
        <strain evidence="9 10">NBRC 13972</strain>
    </source>
</reference>
<dbReference type="InterPro" id="IPR001680">
    <property type="entry name" value="WD40_rpt"/>
</dbReference>
<dbReference type="Pfam" id="PF00400">
    <property type="entry name" value="WD40"/>
    <property type="match status" value="3"/>
</dbReference>
<evidence type="ECO:0000256" key="6">
    <source>
        <dbReference type="ARBA" id="ARBA00022840"/>
    </source>
</evidence>
<keyword evidence="5" id="KW-0418">Kinase</keyword>
<accession>A0A5M3VW77</accession>
<dbReference type="InterPro" id="IPR020472">
    <property type="entry name" value="WD40_PAC1"/>
</dbReference>
<evidence type="ECO:0000313" key="9">
    <source>
        <dbReference type="EMBL" id="GER99352.1"/>
    </source>
</evidence>
<dbReference type="InterPro" id="IPR011009">
    <property type="entry name" value="Kinase-like_dom_sf"/>
</dbReference>
<evidence type="ECO:0000256" key="5">
    <source>
        <dbReference type="ARBA" id="ARBA00022777"/>
    </source>
</evidence>
<keyword evidence="3" id="KW-0677">Repeat</keyword>